<dbReference type="PROSITE" id="PS51365">
    <property type="entry name" value="RENAL_DIPEPTIDASE_2"/>
    <property type="match status" value="1"/>
</dbReference>
<dbReference type="PROSITE" id="PS51257">
    <property type="entry name" value="PROKAR_LIPOPROTEIN"/>
    <property type="match status" value="1"/>
</dbReference>
<dbReference type="CDD" id="cd01301">
    <property type="entry name" value="rDP_like"/>
    <property type="match status" value="1"/>
</dbReference>
<protein>
    <submittedName>
        <fullName evidence="2">Dipeptidase</fullName>
    </submittedName>
</protein>
<evidence type="ECO:0000313" key="2">
    <source>
        <dbReference type="EMBL" id="MBY8824666.1"/>
    </source>
</evidence>
<dbReference type="Gene3D" id="3.20.20.140">
    <property type="entry name" value="Metal-dependent hydrolases"/>
    <property type="match status" value="1"/>
</dbReference>
<evidence type="ECO:0000313" key="3">
    <source>
        <dbReference type="Proteomes" id="UP000706039"/>
    </source>
</evidence>
<reference evidence="2 3" key="1">
    <citation type="submission" date="2021-08" db="EMBL/GenBank/DDBJ databases">
        <authorList>
            <person name="Tuo L."/>
        </authorList>
    </citation>
    <scope>NUCLEOTIDE SEQUENCE [LARGE SCALE GENOMIC DNA]</scope>
    <source>
        <strain evidence="2 3">JCM 31229</strain>
    </source>
</reference>
<dbReference type="Proteomes" id="UP000706039">
    <property type="component" value="Unassembled WGS sequence"/>
</dbReference>
<dbReference type="RefSeq" id="WP_222991747.1">
    <property type="nucleotide sequence ID" value="NZ_JAINVV010000009.1"/>
</dbReference>
<dbReference type="Pfam" id="PF01244">
    <property type="entry name" value="Peptidase_M19"/>
    <property type="match status" value="1"/>
</dbReference>
<dbReference type="InterPro" id="IPR008257">
    <property type="entry name" value="Pept_M19"/>
</dbReference>
<feature type="chain" id="PRO_5047054673" evidence="1">
    <location>
        <begin position="25"/>
        <end position="398"/>
    </location>
</feature>
<name>A0ABS7PTJ7_9SPHN</name>
<dbReference type="SUPFAM" id="SSF51556">
    <property type="entry name" value="Metallo-dependent hydrolases"/>
    <property type="match status" value="1"/>
</dbReference>
<dbReference type="EMBL" id="JAINVV010000009">
    <property type="protein sequence ID" value="MBY8824666.1"/>
    <property type="molecule type" value="Genomic_DNA"/>
</dbReference>
<accession>A0ABS7PTJ7</accession>
<proteinExistence type="predicted"/>
<organism evidence="2 3">
    <name type="scientific">Sphingomonas colocasiae</name>
    <dbReference type="NCBI Taxonomy" id="1848973"/>
    <lineage>
        <taxon>Bacteria</taxon>
        <taxon>Pseudomonadati</taxon>
        <taxon>Pseudomonadota</taxon>
        <taxon>Alphaproteobacteria</taxon>
        <taxon>Sphingomonadales</taxon>
        <taxon>Sphingomonadaceae</taxon>
        <taxon>Sphingomonas</taxon>
    </lineage>
</organism>
<dbReference type="Gene3D" id="1.10.287.650">
    <property type="entry name" value="L27 domain"/>
    <property type="match status" value="1"/>
</dbReference>
<gene>
    <name evidence="2" type="ORF">K7G82_20350</name>
</gene>
<evidence type="ECO:0000256" key="1">
    <source>
        <dbReference type="SAM" id="SignalP"/>
    </source>
</evidence>
<feature type="signal peptide" evidence="1">
    <location>
        <begin position="1"/>
        <end position="24"/>
    </location>
</feature>
<sequence length="398" mass="42362">MRAHLPALSLVLMLAACGPATKTAEPVDAAALHEKLLVLDTHLDTPANFGRPGWDIAQRHTMGDDMTQVDLPRMKQGGLDGGFWVIYTAQGPLTAKGFADAKAFALKRSDEIAAIVAKNPDTMALATTADDAQKIAASGKVIVYQSIENSYPLGEDLSLLGEFYRRGVRMVGPVHSADNQFADSTTGKARWGGLSPLGKQWVAEMNRLGMVIDGSHSSDATLDQMLALSKTPIILSHSGPKAANDHPRNLDDGRIKAVAAKGGVIQINSIFLAPLNSSPERDALEARKEKIGTMTPEEQRKLAADFAALDAKAPYQDASFENFMASMLHVLKLVGADHVGMGADWDGGGGVKGMEDVSLLPKITARLLKEGYSETDIAKIMGGNTLRVLRAAEAAKGK</sequence>
<comment type="caution">
    <text evidence="2">The sequence shown here is derived from an EMBL/GenBank/DDBJ whole genome shotgun (WGS) entry which is preliminary data.</text>
</comment>
<dbReference type="PANTHER" id="PTHR10443:SF12">
    <property type="entry name" value="DIPEPTIDASE"/>
    <property type="match status" value="1"/>
</dbReference>
<keyword evidence="1" id="KW-0732">Signal</keyword>
<dbReference type="PANTHER" id="PTHR10443">
    <property type="entry name" value="MICROSOMAL DIPEPTIDASE"/>
    <property type="match status" value="1"/>
</dbReference>
<dbReference type="InterPro" id="IPR032466">
    <property type="entry name" value="Metal_Hydrolase"/>
</dbReference>
<keyword evidence="3" id="KW-1185">Reference proteome</keyword>